<protein>
    <submittedName>
        <fullName evidence="1">Uncharacterized protein</fullName>
    </submittedName>
</protein>
<dbReference type="Proteomes" id="UP000257451">
    <property type="component" value="Unassembled WGS sequence"/>
</dbReference>
<gene>
    <name evidence="1" type="ORF">DAVIS_00625</name>
</gene>
<organism evidence="1 2">
    <name type="scientific">Mycobacterium marinum</name>
    <dbReference type="NCBI Taxonomy" id="1781"/>
    <lineage>
        <taxon>Bacteria</taxon>
        <taxon>Bacillati</taxon>
        <taxon>Actinomycetota</taxon>
        <taxon>Actinomycetes</taxon>
        <taxon>Mycobacteriales</taxon>
        <taxon>Mycobacteriaceae</taxon>
        <taxon>Mycobacterium</taxon>
        <taxon>Mycobacterium ulcerans group</taxon>
    </lineage>
</organism>
<evidence type="ECO:0000313" key="1">
    <source>
        <dbReference type="EMBL" id="RFZ46546.1"/>
    </source>
</evidence>
<evidence type="ECO:0000313" key="2">
    <source>
        <dbReference type="Proteomes" id="UP000257451"/>
    </source>
</evidence>
<reference evidence="1 2" key="1">
    <citation type="journal article" date="2018" name="Sci. Rep.">
        <title>Extensive genomic diversity among Mycobacterium marinum strains revealed by whole genome sequencing.</title>
        <authorList>
            <person name="Das S."/>
            <person name="Pettersson B.M."/>
            <person name="Behra P.R."/>
            <person name="Mallick A."/>
            <person name="Cheramie M."/>
            <person name="Ramesh M."/>
            <person name="Shirreff L."/>
            <person name="DuCote T."/>
            <person name="Dasgupta S."/>
            <person name="Ennis D.G."/>
            <person name="Kirsebom L.A."/>
        </authorList>
    </citation>
    <scope>NUCLEOTIDE SEQUENCE [LARGE SCALE GENOMIC DNA]</scope>
    <source>
        <strain evidence="1 2">Davis1</strain>
    </source>
</reference>
<name>A0A3E2N184_MYCMR</name>
<dbReference type="AlphaFoldDB" id="A0A3E2N184"/>
<proteinExistence type="predicted"/>
<accession>A0A3E2N184</accession>
<dbReference type="EMBL" id="PEDF01000022">
    <property type="protein sequence ID" value="RFZ46546.1"/>
    <property type="molecule type" value="Genomic_DNA"/>
</dbReference>
<sequence>MVFATLPQGTARTGCMSVTAQRHAWPLRYRVWPGWRCATRRPRYSQIVWYLSGGRLGPNSLGMRIRAHTEPANIYNRRADMR</sequence>
<comment type="caution">
    <text evidence="1">The sequence shown here is derived from an EMBL/GenBank/DDBJ whole genome shotgun (WGS) entry which is preliminary data.</text>
</comment>